<dbReference type="PRINTS" id="PR01438">
    <property type="entry name" value="UNVRSLSTRESS"/>
</dbReference>
<dbReference type="EMBL" id="FCON02000152">
    <property type="protein sequence ID" value="SAL84118.1"/>
    <property type="molecule type" value="Genomic_DNA"/>
</dbReference>
<dbReference type="InterPro" id="IPR006016">
    <property type="entry name" value="UspA"/>
</dbReference>
<evidence type="ECO:0000313" key="3">
    <source>
        <dbReference type="EMBL" id="SAL84118.1"/>
    </source>
</evidence>
<dbReference type="PANTHER" id="PTHR46268:SF6">
    <property type="entry name" value="UNIVERSAL STRESS PROTEIN UP12"/>
    <property type="match status" value="1"/>
</dbReference>
<dbReference type="Gene3D" id="3.40.50.620">
    <property type="entry name" value="HUPs"/>
    <property type="match status" value="2"/>
</dbReference>
<dbReference type="InterPro" id="IPR006015">
    <property type="entry name" value="Universal_stress_UspA"/>
</dbReference>
<dbReference type="AlphaFoldDB" id="A0A158KSK8"/>
<evidence type="ECO:0000313" key="4">
    <source>
        <dbReference type="Proteomes" id="UP000054770"/>
    </source>
</evidence>
<organism evidence="3 4">
    <name type="scientific">Caballeronia choica</name>
    <dbReference type="NCBI Taxonomy" id="326476"/>
    <lineage>
        <taxon>Bacteria</taxon>
        <taxon>Pseudomonadati</taxon>
        <taxon>Pseudomonadota</taxon>
        <taxon>Betaproteobacteria</taxon>
        <taxon>Burkholderiales</taxon>
        <taxon>Burkholderiaceae</taxon>
        <taxon>Caballeronia</taxon>
    </lineage>
</organism>
<gene>
    <name evidence="3" type="ORF">AWB68_07173</name>
</gene>
<dbReference type="SUPFAM" id="SSF52402">
    <property type="entry name" value="Adenine nucleotide alpha hydrolases-like"/>
    <property type="match status" value="2"/>
</dbReference>
<dbReference type="Proteomes" id="UP000054770">
    <property type="component" value="Unassembled WGS sequence"/>
</dbReference>
<sequence length="320" mass="34301">MNSATEYQVSTDFSRILLCIDSTTPSARLAGFARQLATEKTQVRIVGVLENARAVFPLGPLAGFNLSAAHAQLLKAVKDGCVAAHECLTASGASVDSEIIDLVKDGGDAAHALAHEAQKWQADLMVLGSRHHRGLLRWVERAASAPVLKIASCAILVVPEQCERDWSGRPQRILFAVDGSPASLEALRSGSKLAAAGALFRAIYVVDRAARVTDFVPLAVLQDAFVEEGKVALAKAREAFAPPRDAEGVMLDGALTETDLTSDDVPHAILREATRWQADLLVMGTHGRRGVARWMLGSVSGRVAELTQMPLLLVRKNDSR</sequence>
<keyword evidence="4" id="KW-1185">Reference proteome</keyword>
<dbReference type="RefSeq" id="WP_235028688.1">
    <property type="nucleotide sequence ID" value="NZ_FCON02000152.1"/>
</dbReference>
<evidence type="ECO:0000259" key="2">
    <source>
        <dbReference type="Pfam" id="PF00582"/>
    </source>
</evidence>
<dbReference type="PANTHER" id="PTHR46268">
    <property type="entry name" value="STRESS RESPONSE PROTEIN NHAX"/>
    <property type="match status" value="1"/>
</dbReference>
<proteinExistence type="inferred from homology"/>
<name>A0A158KSK8_9BURK</name>
<evidence type="ECO:0000256" key="1">
    <source>
        <dbReference type="ARBA" id="ARBA00008791"/>
    </source>
</evidence>
<comment type="caution">
    <text evidence="3">The sequence shown here is derived from an EMBL/GenBank/DDBJ whole genome shotgun (WGS) entry which is preliminary data.</text>
</comment>
<dbReference type="Pfam" id="PF00582">
    <property type="entry name" value="Usp"/>
    <property type="match status" value="2"/>
</dbReference>
<dbReference type="InterPro" id="IPR014729">
    <property type="entry name" value="Rossmann-like_a/b/a_fold"/>
</dbReference>
<feature type="domain" description="UspA" evidence="2">
    <location>
        <begin position="171"/>
        <end position="315"/>
    </location>
</feature>
<protein>
    <submittedName>
        <fullName evidence="3">Universal stress protein</fullName>
    </submittedName>
</protein>
<reference evidence="3" key="1">
    <citation type="submission" date="2016-01" db="EMBL/GenBank/DDBJ databases">
        <authorList>
            <person name="Peeters C."/>
        </authorList>
    </citation>
    <scope>NUCLEOTIDE SEQUENCE [LARGE SCALE GENOMIC DNA]</scope>
    <source>
        <strain evidence="3">LMG 22940</strain>
    </source>
</reference>
<dbReference type="CDD" id="cd00293">
    <property type="entry name" value="USP-like"/>
    <property type="match status" value="2"/>
</dbReference>
<accession>A0A158KSK8</accession>
<feature type="domain" description="UspA" evidence="2">
    <location>
        <begin position="13"/>
        <end position="159"/>
    </location>
</feature>
<comment type="similarity">
    <text evidence="1">Belongs to the universal stress protein A family.</text>
</comment>